<comment type="caution">
    <text evidence="2">The sequence shown here is derived from an EMBL/GenBank/DDBJ whole genome shotgun (WGS) entry which is preliminary data.</text>
</comment>
<evidence type="ECO:0000256" key="1">
    <source>
        <dbReference type="SAM" id="MobiDB-lite"/>
    </source>
</evidence>
<accession>A0A9W7LJ47</accession>
<evidence type="ECO:0000313" key="2">
    <source>
        <dbReference type="EMBL" id="GMI66079.1"/>
    </source>
</evidence>
<sequence>MSRVIVFCGNNSYNFQNSYVESKPLMRMMMENETASDLSLSLMTKSDGGRRGRRRYEEDKKRAKTLSLYSEESEITTSESNENEGSQKRKILKLFV</sequence>
<gene>
    <name evidence="2" type="ORF">HRI_000277200</name>
</gene>
<feature type="region of interest" description="Disordered" evidence="1">
    <location>
        <begin position="43"/>
        <end position="96"/>
    </location>
</feature>
<feature type="compositionally biased region" description="Low complexity" evidence="1">
    <location>
        <begin position="66"/>
        <end position="84"/>
    </location>
</feature>
<protein>
    <submittedName>
        <fullName evidence="2">Uncharacterized protein</fullName>
    </submittedName>
</protein>
<keyword evidence="3" id="KW-1185">Reference proteome</keyword>
<evidence type="ECO:0000313" key="3">
    <source>
        <dbReference type="Proteomes" id="UP001165190"/>
    </source>
</evidence>
<dbReference type="EMBL" id="BSYR01000004">
    <property type="protein sequence ID" value="GMI66079.1"/>
    <property type="molecule type" value="Genomic_DNA"/>
</dbReference>
<organism evidence="2 3">
    <name type="scientific">Hibiscus trionum</name>
    <name type="common">Flower of an hour</name>
    <dbReference type="NCBI Taxonomy" id="183268"/>
    <lineage>
        <taxon>Eukaryota</taxon>
        <taxon>Viridiplantae</taxon>
        <taxon>Streptophyta</taxon>
        <taxon>Embryophyta</taxon>
        <taxon>Tracheophyta</taxon>
        <taxon>Spermatophyta</taxon>
        <taxon>Magnoliopsida</taxon>
        <taxon>eudicotyledons</taxon>
        <taxon>Gunneridae</taxon>
        <taxon>Pentapetalae</taxon>
        <taxon>rosids</taxon>
        <taxon>malvids</taxon>
        <taxon>Malvales</taxon>
        <taxon>Malvaceae</taxon>
        <taxon>Malvoideae</taxon>
        <taxon>Hibiscus</taxon>
    </lineage>
</organism>
<feature type="compositionally biased region" description="Basic and acidic residues" evidence="1">
    <location>
        <begin position="47"/>
        <end position="61"/>
    </location>
</feature>
<reference evidence="2" key="1">
    <citation type="submission" date="2023-05" db="EMBL/GenBank/DDBJ databases">
        <title>Genome and transcriptome analyses reveal genes involved in the formation of fine ridges on petal epidermal cells in Hibiscus trionum.</title>
        <authorList>
            <person name="Koshimizu S."/>
            <person name="Masuda S."/>
            <person name="Ishii T."/>
            <person name="Shirasu K."/>
            <person name="Hoshino A."/>
            <person name="Arita M."/>
        </authorList>
    </citation>
    <scope>NUCLEOTIDE SEQUENCE</scope>
    <source>
        <strain evidence="2">Hamamatsu line</strain>
    </source>
</reference>
<dbReference type="Proteomes" id="UP001165190">
    <property type="component" value="Unassembled WGS sequence"/>
</dbReference>
<name>A0A9W7LJ47_HIBTR</name>
<dbReference type="AlphaFoldDB" id="A0A9W7LJ47"/>
<proteinExistence type="predicted"/>